<sequence>MQIFVTGGSGFVGQHLVRRLVRAGHEVRALARTDSAADLVGRLGAEPVLGDLADLVNDTPPQWTSALRGVDAVVHGAAYMAFWGRDDVFRRANLDPTVALHQAAASAAVPRFVLISAASVSSGTQRATVVDERTDEGRPNIAYSRIKLETERIVLSAVTPTMTTVALRPPFIWGTGMSTLDDFVAAVEAGRFSWIDNGKHTVDFIHVDNLAEAVHLALTAGRAGGAYYVTDGTPMPARDFFIPLLATRGVDVSAAPSVPLAVAAPLGALLEAGARLLRRPEPPMLTNWITTFMGRDRSYDITAARTELGYAPSVSLADGLAEMTDSLSH</sequence>
<dbReference type="EMBL" id="JAOXLN010000018">
    <property type="protein sequence ID" value="MDZ5087122.1"/>
    <property type="molecule type" value="Genomic_DNA"/>
</dbReference>
<name>A0ACC6MJG1_MYCPF</name>
<evidence type="ECO:0000313" key="2">
    <source>
        <dbReference type="Proteomes" id="UP001289645"/>
    </source>
</evidence>
<keyword evidence="2" id="KW-1185">Reference proteome</keyword>
<reference evidence="1 2" key="1">
    <citation type="journal article" date="2021" name="Chemosphere">
        <title>Bioballs carrying a syntrophic Rhodococcus and Mycolicibacterium consortium for simultaneous sorption and biodegradation of fuel oil in contaminated freshwater.</title>
        <authorList>
            <person name="Naloka K."/>
            <person name="Polrit D."/>
            <person name="Muangchinda C."/>
            <person name="Thoetkiattikul H."/>
            <person name="Pinyakong O."/>
        </authorList>
    </citation>
    <scope>NUCLEOTIDE SEQUENCE [LARGE SCALE GENOMIC DNA]</scope>
    <source>
        <strain evidence="1 2">J101</strain>
    </source>
</reference>
<evidence type="ECO:0000313" key="1">
    <source>
        <dbReference type="EMBL" id="MDZ5087122.1"/>
    </source>
</evidence>
<comment type="caution">
    <text evidence="1">The sequence shown here is derived from an EMBL/GenBank/DDBJ whole genome shotgun (WGS) entry which is preliminary data.</text>
</comment>
<gene>
    <name evidence="1" type="ORF">OHX15_17170</name>
</gene>
<proteinExistence type="predicted"/>
<protein>
    <submittedName>
        <fullName evidence="1">NAD-dependent epimerase/dehydratase family protein</fullName>
    </submittedName>
</protein>
<dbReference type="Proteomes" id="UP001289645">
    <property type="component" value="Unassembled WGS sequence"/>
</dbReference>
<organism evidence="1 2">
    <name type="scientific">Mycolicibacterium parafortuitum</name>
    <name type="common">Mycobacterium parafortuitum</name>
    <dbReference type="NCBI Taxonomy" id="39692"/>
    <lineage>
        <taxon>Bacteria</taxon>
        <taxon>Bacillati</taxon>
        <taxon>Actinomycetota</taxon>
        <taxon>Actinomycetes</taxon>
        <taxon>Mycobacteriales</taxon>
        <taxon>Mycobacteriaceae</taxon>
        <taxon>Mycolicibacterium</taxon>
    </lineage>
</organism>
<accession>A0ACC6MJG1</accession>